<dbReference type="InterPro" id="IPR000620">
    <property type="entry name" value="EamA_dom"/>
</dbReference>
<accession>A0A5D0XUA8</accession>
<dbReference type="EMBL" id="VSLD01000001">
    <property type="protein sequence ID" value="TYD00304.1"/>
    <property type="molecule type" value="Genomic_DNA"/>
</dbReference>
<keyword evidence="2" id="KW-0472">Membrane</keyword>
<dbReference type="OrthoDB" id="9815120at2"/>
<keyword evidence="5" id="KW-1185">Reference proteome</keyword>
<dbReference type="RefSeq" id="WP_148599610.1">
    <property type="nucleotide sequence ID" value="NZ_VSLD01000001.1"/>
</dbReference>
<name>A0A5D0XUA8_9MICC</name>
<evidence type="ECO:0000256" key="1">
    <source>
        <dbReference type="ARBA" id="ARBA00007362"/>
    </source>
</evidence>
<sequence>MTGTSREPLPPWTLAVAAMLLIQLSSSLSVGLIEQVGAAGTAWLRLAMGGVIFLLIARPPLRRIRRQDVLPILGLGAASALMSVAFLSAIEHIPLGTAVAIEFLGPLTVAALRSGNARMLTWPGLALIGVVLLTEPWRGEVNLPGIGFALLAGVGWGTYILLTQRVGDRFTGISALTMTIPIAAVVAAFVGVPQVVADFDWRVLVLAAGLALLAPVVPFGLEMLALRRMTQTAFGTLMALEPAFGLLLGLVVLHQIPSLVQGVGIVLVVVAGAAAQRRGTRQTGLGSLPGALERPL</sequence>
<evidence type="ECO:0000259" key="3">
    <source>
        <dbReference type="Pfam" id="PF00892"/>
    </source>
</evidence>
<organism evidence="4 5">
    <name type="scientific">Arthrobacter echini</name>
    <dbReference type="NCBI Taxonomy" id="1529066"/>
    <lineage>
        <taxon>Bacteria</taxon>
        <taxon>Bacillati</taxon>
        <taxon>Actinomycetota</taxon>
        <taxon>Actinomycetes</taxon>
        <taxon>Micrococcales</taxon>
        <taxon>Micrococcaceae</taxon>
        <taxon>Arthrobacter</taxon>
    </lineage>
</organism>
<feature type="transmembrane region" description="Helical" evidence="2">
    <location>
        <begin position="12"/>
        <end position="33"/>
    </location>
</feature>
<reference evidence="4 5" key="1">
    <citation type="submission" date="2019-08" db="EMBL/GenBank/DDBJ databases">
        <title>Genone of Arthrobacter echini P9.</title>
        <authorList>
            <person name="Bowman J.P."/>
        </authorList>
    </citation>
    <scope>NUCLEOTIDE SEQUENCE [LARGE SCALE GENOMIC DNA]</scope>
    <source>
        <strain evidence="4 5">P9</strain>
    </source>
</reference>
<feature type="transmembrane region" description="Helical" evidence="2">
    <location>
        <begin position="69"/>
        <end position="87"/>
    </location>
</feature>
<feature type="transmembrane region" description="Helical" evidence="2">
    <location>
        <begin position="201"/>
        <end position="221"/>
    </location>
</feature>
<proteinExistence type="inferred from homology"/>
<evidence type="ECO:0000313" key="4">
    <source>
        <dbReference type="EMBL" id="TYD00304.1"/>
    </source>
</evidence>
<dbReference type="SUPFAM" id="SSF103481">
    <property type="entry name" value="Multidrug resistance efflux transporter EmrE"/>
    <property type="match status" value="2"/>
</dbReference>
<evidence type="ECO:0000313" key="5">
    <source>
        <dbReference type="Proteomes" id="UP000323410"/>
    </source>
</evidence>
<gene>
    <name evidence="4" type="ORF">FQ377_02280</name>
</gene>
<dbReference type="InterPro" id="IPR037185">
    <property type="entry name" value="EmrE-like"/>
</dbReference>
<comment type="similarity">
    <text evidence="1">Belongs to the EamA transporter family.</text>
</comment>
<comment type="caution">
    <text evidence="4">The sequence shown here is derived from an EMBL/GenBank/DDBJ whole genome shotgun (WGS) entry which is preliminary data.</text>
</comment>
<dbReference type="GO" id="GO:0016020">
    <property type="term" value="C:membrane"/>
    <property type="evidence" value="ECO:0007669"/>
    <property type="project" value="InterPro"/>
</dbReference>
<evidence type="ECO:0000256" key="2">
    <source>
        <dbReference type="SAM" id="Phobius"/>
    </source>
</evidence>
<keyword evidence="2" id="KW-0812">Transmembrane</keyword>
<dbReference type="Proteomes" id="UP000323410">
    <property type="component" value="Unassembled WGS sequence"/>
</dbReference>
<feature type="domain" description="EamA" evidence="3">
    <location>
        <begin position="144"/>
        <end position="271"/>
    </location>
</feature>
<feature type="transmembrane region" description="Helical" evidence="2">
    <location>
        <begin position="39"/>
        <end position="57"/>
    </location>
</feature>
<dbReference type="Pfam" id="PF00892">
    <property type="entry name" value="EamA"/>
    <property type="match status" value="1"/>
</dbReference>
<protein>
    <submittedName>
        <fullName evidence="4">EamA family transporter</fullName>
    </submittedName>
</protein>
<feature type="transmembrane region" description="Helical" evidence="2">
    <location>
        <begin position="143"/>
        <end position="162"/>
    </location>
</feature>
<feature type="transmembrane region" description="Helical" evidence="2">
    <location>
        <begin position="174"/>
        <end position="195"/>
    </location>
</feature>
<keyword evidence="2" id="KW-1133">Transmembrane helix</keyword>
<feature type="transmembrane region" description="Helical" evidence="2">
    <location>
        <begin position="233"/>
        <end position="253"/>
    </location>
</feature>
<feature type="transmembrane region" description="Helical" evidence="2">
    <location>
        <begin position="259"/>
        <end position="275"/>
    </location>
</feature>
<dbReference type="AlphaFoldDB" id="A0A5D0XUA8"/>